<proteinExistence type="predicted"/>
<feature type="non-terminal residue" evidence="3">
    <location>
        <position position="1"/>
    </location>
</feature>
<keyword evidence="2" id="KW-1133">Transmembrane helix</keyword>
<feature type="region of interest" description="Disordered" evidence="1">
    <location>
        <begin position="1"/>
        <end position="20"/>
    </location>
</feature>
<keyword evidence="4" id="KW-1185">Reference proteome</keyword>
<feature type="region of interest" description="Disordered" evidence="1">
    <location>
        <begin position="218"/>
        <end position="247"/>
    </location>
</feature>
<evidence type="ECO:0000256" key="2">
    <source>
        <dbReference type="SAM" id="Phobius"/>
    </source>
</evidence>
<reference evidence="3" key="1">
    <citation type="submission" date="2023-10" db="EMBL/GenBank/DDBJ databases">
        <authorList>
            <person name="Chen Y."/>
            <person name="Shah S."/>
            <person name="Dougan E. K."/>
            <person name="Thang M."/>
            <person name="Chan C."/>
        </authorList>
    </citation>
    <scope>NUCLEOTIDE SEQUENCE [LARGE SCALE GENOMIC DNA]</scope>
</reference>
<accession>A0ABN9PPZ0</accession>
<feature type="compositionally biased region" description="Low complexity" evidence="1">
    <location>
        <begin position="1"/>
        <end position="10"/>
    </location>
</feature>
<name>A0ABN9PPZ0_9DINO</name>
<organism evidence="3 4">
    <name type="scientific">Prorocentrum cordatum</name>
    <dbReference type="NCBI Taxonomy" id="2364126"/>
    <lineage>
        <taxon>Eukaryota</taxon>
        <taxon>Sar</taxon>
        <taxon>Alveolata</taxon>
        <taxon>Dinophyceae</taxon>
        <taxon>Prorocentrales</taxon>
        <taxon>Prorocentraceae</taxon>
        <taxon>Prorocentrum</taxon>
    </lineage>
</organism>
<feature type="region of interest" description="Disordered" evidence="1">
    <location>
        <begin position="97"/>
        <end position="124"/>
    </location>
</feature>
<protein>
    <submittedName>
        <fullName evidence="3">Uncharacterized protein</fullName>
    </submittedName>
</protein>
<dbReference type="EMBL" id="CAUYUJ010001278">
    <property type="protein sequence ID" value="CAK0795173.1"/>
    <property type="molecule type" value="Genomic_DNA"/>
</dbReference>
<feature type="region of interest" description="Disordered" evidence="1">
    <location>
        <begin position="39"/>
        <end position="78"/>
    </location>
</feature>
<dbReference type="Proteomes" id="UP001189429">
    <property type="component" value="Unassembled WGS sequence"/>
</dbReference>
<evidence type="ECO:0000313" key="4">
    <source>
        <dbReference type="Proteomes" id="UP001189429"/>
    </source>
</evidence>
<evidence type="ECO:0000313" key="3">
    <source>
        <dbReference type="EMBL" id="CAK0795173.1"/>
    </source>
</evidence>
<feature type="compositionally biased region" description="Basic residues" evidence="1">
    <location>
        <begin position="98"/>
        <end position="108"/>
    </location>
</feature>
<comment type="caution">
    <text evidence="3">The sequence shown here is derived from an EMBL/GenBank/DDBJ whole genome shotgun (WGS) entry which is preliminary data.</text>
</comment>
<feature type="transmembrane region" description="Helical" evidence="2">
    <location>
        <begin position="185"/>
        <end position="214"/>
    </location>
</feature>
<evidence type="ECO:0000256" key="1">
    <source>
        <dbReference type="SAM" id="MobiDB-lite"/>
    </source>
</evidence>
<keyword evidence="2" id="KW-0472">Membrane</keyword>
<sequence length="247" mass="26741">AVRTPGPAGRCRPRARGVRRPEASLALAGACGRCGPSQHYAPGWRGPSLRPAAERPAASTYSAAPAHRGAPRGQHLQRGWAWARSTEFLEAASASASRRARSLNRRSRASTSPARGPPTARPSTACISLKKTKKKQQKHKFSEVRADFWTSVFVQCDRSVDPPYPSSDRSELSCRSMPMPMPMPFFLLLYLPLLGASCASSASAAAAAAAARLLQRRALPRQRRPAPGRLARPPGRAERTARAHTHR</sequence>
<keyword evidence="2" id="KW-0812">Transmembrane</keyword>
<gene>
    <name evidence="3" type="ORF">PCOR1329_LOCUS4907</name>
</gene>